<accession>A0A9J6RM60</accession>
<gene>
    <name evidence="1" type="ORF">O0V09_08680</name>
</gene>
<organism evidence="1 2">
    <name type="scientific">Dasania phycosphaerae</name>
    <dbReference type="NCBI Taxonomy" id="2950436"/>
    <lineage>
        <taxon>Bacteria</taxon>
        <taxon>Pseudomonadati</taxon>
        <taxon>Pseudomonadota</taxon>
        <taxon>Gammaproteobacteria</taxon>
        <taxon>Cellvibrionales</taxon>
        <taxon>Spongiibacteraceae</taxon>
        <taxon>Dasania</taxon>
    </lineage>
</organism>
<protein>
    <submittedName>
        <fullName evidence="1">Uncharacterized protein</fullName>
    </submittedName>
</protein>
<dbReference type="Proteomes" id="UP001069090">
    <property type="component" value="Unassembled WGS sequence"/>
</dbReference>
<evidence type="ECO:0000313" key="2">
    <source>
        <dbReference type="Proteomes" id="UP001069090"/>
    </source>
</evidence>
<proteinExistence type="predicted"/>
<dbReference type="RefSeq" id="WP_258331419.1">
    <property type="nucleotide sequence ID" value="NZ_JAPTGG010000006.1"/>
</dbReference>
<comment type="caution">
    <text evidence="1">The sequence shown here is derived from an EMBL/GenBank/DDBJ whole genome shotgun (WGS) entry which is preliminary data.</text>
</comment>
<dbReference type="EMBL" id="JAPTGG010000006">
    <property type="protein sequence ID" value="MCZ0865272.1"/>
    <property type="molecule type" value="Genomic_DNA"/>
</dbReference>
<keyword evidence="2" id="KW-1185">Reference proteome</keyword>
<dbReference type="AlphaFoldDB" id="A0A9J6RM60"/>
<name>A0A9J6RM60_9GAMM</name>
<sequence>MNDYDDDIELDADDFDDSADDYVEEESKKTLFTNRRRELEDRIELWKLRDELGIYDDDLYA</sequence>
<evidence type="ECO:0000313" key="1">
    <source>
        <dbReference type="EMBL" id="MCZ0865272.1"/>
    </source>
</evidence>
<reference evidence="1 2" key="1">
    <citation type="submission" date="2022-12" db="EMBL/GenBank/DDBJ databases">
        <title>Dasania phycosphaerae sp. nov., isolated from particulate material of the south coast of Korea.</title>
        <authorList>
            <person name="Jiang Y."/>
        </authorList>
    </citation>
    <scope>NUCLEOTIDE SEQUENCE [LARGE SCALE GENOMIC DNA]</scope>
    <source>
        <strain evidence="1 2">GY-19</strain>
    </source>
</reference>